<dbReference type="InParanoid" id="A0A3N4KZH2"/>
<dbReference type="OrthoDB" id="440160at2759"/>
<comment type="similarity">
    <text evidence="1">Belongs to the PIGL family.</text>
</comment>
<gene>
    <name evidence="4" type="ORF">P167DRAFT_597635</name>
</gene>
<dbReference type="GO" id="GO:0000225">
    <property type="term" value="F:N-acetylglucosaminylphosphatidylinositol deacetylase activity"/>
    <property type="evidence" value="ECO:0007669"/>
    <property type="project" value="UniProtKB-EC"/>
</dbReference>
<dbReference type="InterPro" id="IPR024078">
    <property type="entry name" value="LmbE-like_dom_sf"/>
</dbReference>
<keyword evidence="3" id="KW-0732">Signal</keyword>
<reference evidence="4 5" key="1">
    <citation type="journal article" date="2018" name="Nat. Ecol. Evol.">
        <title>Pezizomycetes genomes reveal the molecular basis of ectomycorrhizal truffle lifestyle.</title>
        <authorList>
            <person name="Murat C."/>
            <person name="Payen T."/>
            <person name="Noel B."/>
            <person name="Kuo A."/>
            <person name="Morin E."/>
            <person name="Chen J."/>
            <person name="Kohler A."/>
            <person name="Krizsan K."/>
            <person name="Balestrini R."/>
            <person name="Da Silva C."/>
            <person name="Montanini B."/>
            <person name="Hainaut M."/>
            <person name="Levati E."/>
            <person name="Barry K.W."/>
            <person name="Belfiori B."/>
            <person name="Cichocki N."/>
            <person name="Clum A."/>
            <person name="Dockter R.B."/>
            <person name="Fauchery L."/>
            <person name="Guy J."/>
            <person name="Iotti M."/>
            <person name="Le Tacon F."/>
            <person name="Lindquist E.A."/>
            <person name="Lipzen A."/>
            <person name="Malagnac F."/>
            <person name="Mello A."/>
            <person name="Molinier V."/>
            <person name="Miyauchi S."/>
            <person name="Poulain J."/>
            <person name="Riccioni C."/>
            <person name="Rubini A."/>
            <person name="Sitrit Y."/>
            <person name="Splivallo R."/>
            <person name="Traeger S."/>
            <person name="Wang M."/>
            <person name="Zifcakova L."/>
            <person name="Wipf D."/>
            <person name="Zambonelli A."/>
            <person name="Paolocci F."/>
            <person name="Nowrousian M."/>
            <person name="Ottonello S."/>
            <person name="Baldrian P."/>
            <person name="Spatafora J.W."/>
            <person name="Henrissat B."/>
            <person name="Nagy L.G."/>
            <person name="Aury J.M."/>
            <person name="Wincker P."/>
            <person name="Grigoriev I.V."/>
            <person name="Bonfante P."/>
            <person name="Martin F.M."/>
        </authorList>
    </citation>
    <scope>NUCLEOTIDE SEQUENCE [LARGE SCALE GENOMIC DNA]</scope>
    <source>
        <strain evidence="4 5">CCBAS932</strain>
    </source>
</reference>
<dbReference type="PANTHER" id="PTHR12993:SF11">
    <property type="entry name" value="N-ACETYLGLUCOSAMINYL-PHOSPHATIDYLINOSITOL DE-N-ACETYLASE"/>
    <property type="match status" value="1"/>
</dbReference>
<evidence type="ECO:0000313" key="5">
    <source>
        <dbReference type="Proteomes" id="UP000277580"/>
    </source>
</evidence>
<evidence type="ECO:0000256" key="3">
    <source>
        <dbReference type="SAM" id="SignalP"/>
    </source>
</evidence>
<dbReference type="GO" id="GO:0005783">
    <property type="term" value="C:endoplasmic reticulum"/>
    <property type="evidence" value="ECO:0007669"/>
    <property type="project" value="TreeGrafter"/>
</dbReference>
<keyword evidence="5" id="KW-1185">Reference proteome</keyword>
<dbReference type="UniPathway" id="UPA00196"/>
<dbReference type="EMBL" id="ML119111">
    <property type="protein sequence ID" value="RPB15956.1"/>
    <property type="molecule type" value="Genomic_DNA"/>
</dbReference>
<organism evidence="4 5">
    <name type="scientific">Morchella conica CCBAS932</name>
    <dbReference type="NCBI Taxonomy" id="1392247"/>
    <lineage>
        <taxon>Eukaryota</taxon>
        <taxon>Fungi</taxon>
        <taxon>Dikarya</taxon>
        <taxon>Ascomycota</taxon>
        <taxon>Pezizomycotina</taxon>
        <taxon>Pezizomycetes</taxon>
        <taxon>Pezizales</taxon>
        <taxon>Morchellaceae</taxon>
        <taxon>Morchella</taxon>
    </lineage>
</organism>
<evidence type="ECO:0000313" key="4">
    <source>
        <dbReference type="EMBL" id="RPB15956.1"/>
    </source>
</evidence>
<feature type="chain" id="PRO_5018263268" description="N-acetylglucosaminylphosphatidylinositol deacetylase" evidence="3">
    <location>
        <begin position="23"/>
        <end position="253"/>
    </location>
</feature>
<dbReference type="InterPro" id="IPR003737">
    <property type="entry name" value="GlcNAc_PI_deacetylase-related"/>
</dbReference>
<dbReference type="STRING" id="1392247.A0A3N4KZH2"/>
<protein>
    <recommendedName>
        <fullName evidence="2">N-acetylglucosaminylphosphatidylinositol deacetylase</fullName>
        <ecNumber evidence="2">3.5.1.89</ecNumber>
    </recommendedName>
</protein>
<feature type="signal peptide" evidence="3">
    <location>
        <begin position="1"/>
        <end position="22"/>
    </location>
</feature>
<dbReference type="EC" id="3.5.1.89" evidence="2"/>
<dbReference type="Gene3D" id="3.40.50.10320">
    <property type="entry name" value="LmbE-like"/>
    <property type="match status" value="1"/>
</dbReference>
<sequence length="253" mass="27948">MNLLHALLLPLTLTLTWLYALTTRTAPPRNKRITLLIAHPDDEAMFFSPTLLALTKPHLNNTLSVICLSTGNADGIGHIRKHELVASCARLGVARERVQSIDHPELQDQMHSPWPSSTIARVLRERHEVLPDVLITFDERGVSGHPNHISCLRGAQEWVLGLSEAAGVELWMLGTVGVVRKYLFVLDCVVQAVLGGGRGGAGGKGAGWFVSTVGEVRVAREAMVSDHRSQMRWFRWGWIGLSRYMVVNGLERG</sequence>
<dbReference type="Proteomes" id="UP000277580">
    <property type="component" value="Unassembled WGS sequence"/>
</dbReference>
<dbReference type="FunCoup" id="A0A3N4KZH2">
    <property type="interactions" value="546"/>
</dbReference>
<name>A0A3N4KZH2_9PEZI</name>
<evidence type="ECO:0000256" key="2">
    <source>
        <dbReference type="ARBA" id="ARBA00012176"/>
    </source>
</evidence>
<dbReference type="AlphaFoldDB" id="A0A3N4KZH2"/>
<dbReference type="GO" id="GO:0016020">
    <property type="term" value="C:membrane"/>
    <property type="evidence" value="ECO:0007669"/>
    <property type="project" value="GOC"/>
</dbReference>
<dbReference type="GO" id="GO:0006506">
    <property type="term" value="P:GPI anchor biosynthetic process"/>
    <property type="evidence" value="ECO:0007669"/>
    <property type="project" value="UniProtKB-UniPathway"/>
</dbReference>
<dbReference type="Pfam" id="PF02585">
    <property type="entry name" value="PIG-L"/>
    <property type="match status" value="1"/>
</dbReference>
<evidence type="ECO:0000256" key="1">
    <source>
        <dbReference type="ARBA" id="ARBA00006066"/>
    </source>
</evidence>
<dbReference type="SUPFAM" id="SSF102588">
    <property type="entry name" value="LmbE-like"/>
    <property type="match status" value="1"/>
</dbReference>
<accession>A0A3N4KZH2</accession>
<dbReference type="PANTHER" id="PTHR12993">
    <property type="entry name" value="N-ACETYLGLUCOSAMINYL-PHOSPHATIDYLINOSITOL DE-N-ACETYLASE-RELATED"/>
    <property type="match status" value="1"/>
</dbReference>
<proteinExistence type="inferred from homology"/>